<accession>A0A7J8MZW5</accession>
<name>A0A7J8MZW5_9ROSI</name>
<proteinExistence type="predicted"/>
<sequence>MVAFSSNVVLKHVLMYSSASTSLF</sequence>
<evidence type="ECO:0000313" key="1">
    <source>
        <dbReference type="EMBL" id="MBA0570268.1"/>
    </source>
</evidence>
<gene>
    <name evidence="1" type="ORF">Golob_003947</name>
</gene>
<protein>
    <submittedName>
        <fullName evidence="1">Uncharacterized protein</fullName>
    </submittedName>
</protein>
<comment type="caution">
    <text evidence="1">The sequence shown here is derived from an EMBL/GenBank/DDBJ whole genome shotgun (WGS) entry which is preliminary data.</text>
</comment>
<organism evidence="1 2">
    <name type="scientific">Gossypium lobatum</name>
    <dbReference type="NCBI Taxonomy" id="34289"/>
    <lineage>
        <taxon>Eukaryota</taxon>
        <taxon>Viridiplantae</taxon>
        <taxon>Streptophyta</taxon>
        <taxon>Embryophyta</taxon>
        <taxon>Tracheophyta</taxon>
        <taxon>Spermatophyta</taxon>
        <taxon>Magnoliopsida</taxon>
        <taxon>eudicotyledons</taxon>
        <taxon>Gunneridae</taxon>
        <taxon>Pentapetalae</taxon>
        <taxon>rosids</taxon>
        <taxon>malvids</taxon>
        <taxon>Malvales</taxon>
        <taxon>Malvaceae</taxon>
        <taxon>Malvoideae</taxon>
        <taxon>Gossypium</taxon>
    </lineage>
</organism>
<evidence type="ECO:0000313" key="2">
    <source>
        <dbReference type="Proteomes" id="UP000593572"/>
    </source>
</evidence>
<dbReference type="Proteomes" id="UP000593572">
    <property type="component" value="Unassembled WGS sequence"/>
</dbReference>
<keyword evidence="2" id="KW-1185">Reference proteome</keyword>
<dbReference type="AlphaFoldDB" id="A0A7J8MZW5"/>
<dbReference type="EMBL" id="JABEZX010000011">
    <property type="protein sequence ID" value="MBA0570268.1"/>
    <property type="molecule type" value="Genomic_DNA"/>
</dbReference>
<reference evidence="1 2" key="1">
    <citation type="journal article" date="2019" name="Genome Biol. Evol.">
        <title>Insights into the evolution of the New World diploid cottons (Gossypium, subgenus Houzingenia) based on genome sequencing.</title>
        <authorList>
            <person name="Grover C.E."/>
            <person name="Arick M.A. 2nd"/>
            <person name="Thrash A."/>
            <person name="Conover J.L."/>
            <person name="Sanders W.S."/>
            <person name="Peterson D.G."/>
            <person name="Frelichowski J.E."/>
            <person name="Scheffler J.A."/>
            <person name="Scheffler B.E."/>
            <person name="Wendel J.F."/>
        </authorList>
    </citation>
    <scope>NUCLEOTIDE SEQUENCE [LARGE SCALE GENOMIC DNA]</scope>
    <source>
        <strain evidence="1">157</strain>
        <tissue evidence="1">Leaf</tissue>
    </source>
</reference>